<dbReference type="PANTHER" id="PTHR10134">
    <property type="entry name" value="CYTOCHROME B-C1 COMPLEX SUBUNIT RIESKE, MITOCHONDRIAL"/>
    <property type="match status" value="1"/>
</dbReference>
<evidence type="ECO:0000256" key="1">
    <source>
        <dbReference type="ARBA" id="ARBA00022714"/>
    </source>
</evidence>
<name>A0A8J7YQU7_9ARCH</name>
<accession>A0A8J7YQU7</accession>
<dbReference type="SUPFAM" id="SSF50022">
    <property type="entry name" value="ISP domain"/>
    <property type="match status" value="1"/>
</dbReference>
<proteinExistence type="predicted"/>
<comment type="caution">
    <text evidence="7">The sequence shown here is derived from an EMBL/GenBank/DDBJ whole genome shotgun (WGS) entry which is preliminary data.</text>
</comment>
<dbReference type="AlphaFoldDB" id="A0A8J7YQU7"/>
<evidence type="ECO:0000256" key="5">
    <source>
        <dbReference type="ARBA" id="ARBA00023157"/>
    </source>
</evidence>
<evidence type="ECO:0000259" key="6">
    <source>
        <dbReference type="PROSITE" id="PS51296"/>
    </source>
</evidence>
<keyword evidence="4" id="KW-0411">Iron-sulfur</keyword>
<dbReference type="GO" id="GO:0051537">
    <property type="term" value="F:2 iron, 2 sulfur cluster binding"/>
    <property type="evidence" value="ECO:0007669"/>
    <property type="project" value="UniProtKB-KW"/>
</dbReference>
<gene>
    <name evidence="7" type="ORF">J9259_09140</name>
    <name evidence="8" type="ORF">KIY12_09465</name>
</gene>
<dbReference type="InterPro" id="IPR014349">
    <property type="entry name" value="Rieske_Fe-S_prot"/>
</dbReference>
<keyword evidence="2" id="KW-0479">Metal-binding</keyword>
<evidence type="ECO:0000256" key="3">
    <source>
        <dbReference type="ARBA" id="ARBA00023004"/>
    </source>
</evidence>
<keyword evidence="5" id="KW-1015">Disulfide bond</keyword>
<dbReference type="GO" id="GO:0046872">
    <property type="term" value="F:metal ion binding"/>
    <property type="evidence" value="ECO:0007669"/>
    <property type="project" value="UniProtKB-KW"/>
</dbReference>
<organism evidence="7 9">
    <name type="scientific">Candidatus Sysuiplasma superficiale</name>
    <dbReference type="NCBI Taxonomy" id="2823368"/>
    <lineage>
        <taxon>Archaea</taxon>
        <taxon>Methanobacteriati</taxon>
        <taxon>Thermoplasmatota</taxon>
        <taxon>Thermoplasmata</taxon>
        <taxon>Candidatus Sysuiplasmatales</taxon>
        <taxon>Candidatus Sysuiplasmataceae</taxon>
        <taxon>Candidatus Sysuiplasma</taxon>
    </lineage>
</organism>
<dbReference type="Proteomes" id="UP000750197">
    <property type="component" value="Unassembled WGS sequence"/>
</dbReference>
<dbReference type="InterPro" id="IPR036922">
    <property type="entry name" value="Rieske_2Fe-2S_sf"/>
</dbReference>
<keyword evidence="3" id="KW-0408">Iron</keyword>
<evidence type="ECO:0000313" key="9">
    <source>
        <dbReference type="Proteomes" id="UP000716004"/>
    </source>
</evidence>
<dbReference type="EMBL" id="JAGVSJ010000046">
    <property type="protein sequence ID" value="MBX8632658.1"/>
    <property type="molecule type" value="Genomic_DNA"/>
</dbReference>
<sequence>MNLADFYYLRKASGAMKNPRTRFNDELFVEMGEDYLLQYLAKNVGTVDESRRKFIKGMMWGIGALAAGSVLDAFRGLQIPLIGAKSFVKMQLVDSTGSPVKASAIPVNNPVITLYEYPLQNEINFLLNLGDANGNPVSIPPSDVKVPLTGAVYKFPGGVGANKSIVSYSAICQHLGCEPPEIHLYPPDEMKTNMPPPAFLPTAALEAAKAANLPAVIHCDCHGSTYDPYHGASVLTGPTQRPLPAMVLEWDSGTDHLYVLDAVGVPVYGHINTLIGGEPVSGTSTEVSGTINPFPS</sequence>
<evidence type="ECO:0000313" key="7">
    <source>
        <dbReference type="EMBL" id="MBX8632658.1"/>
    </source>
</evidence>
<evidence type="ECO:0000313" key="8">
    <source>
        <dbReference type="EMBL" id="MBX8644929.1"/>
    </source>
</evidence>
<dbReference type="PROSITE" id="PS51296">
    <property type="entry name" value="RIESKE"/>
    <property type="match status" value="1"/>
</dbReference>
<dbReference type="EMBL" id="JAHEAC010000126">
    <property type="protein sequence ID" value="MBX8644929.1"/>
    <property type="molecule type" value="Genomic_DNA"/>
</dbReference>
<protein>
    <submittedName>
        <fullName evidence="7">Rieske 2Fe-2S domain-containing protein</fullName>
    </submittedName>
</protein>
<keyword evidence="1" id="KW-0001">2Fe-2S</keyword>
<evidence type="ECO:0000256" key="2">
    <source>
        <dbReference type="ARBA" id="ARBA00022723"/>
    </source>
</evidence>
<feature type="domain" description="Rieske" evidence="6">
    <location>
        <begin position="136"/>
        <end position="257"/>
    </location>
</feature>
<dbReference type="InterPro" id="IPR017941">
    <property type="entry name" value="Rieske_2Fe-2S"/>
</dbReference>
<dbReference type="Proteomes" id="UP000716004">
    <property type="component" value="Unassembled WGS sequence"/>
</dbReference>
<evidence type="ECO:0000256" key="4">
    <source>
        <dbReference type="ARBA" id="ARBA00023014"/>
    </source>
</evidence>
<reference evidence="7" key="1">
    <citation type="submission" date="2021-04" db="EMBL/GenBank/DDBJ databases">
        <title>Genomic insights into ecological role and evolution of a novel Thermoplasmata order Candidatus Sysuiplasmatales.</title>
        <authorList>
            <person name="Yuan Y."/>
        </authorList>
    </citation>
    <scope>NUCLEOTIDE SEQUENCE</scope>
    <source>
        <strain evidence="8">TUT19-bin139</strain>
        <strain evidence="7">YP2-bin.285</strain>
    </source>
</reference>
<dbReference type="Gene3D" id="2.102.10.10">
    <property type="entry name" value="Rieske [2Fe-2S] iron-sulphur domain"/>
    <property type="match status" value="1"/>
</dbReference>